<organism evidence="1 2">
    <name type="scientific">Pseudonocardia xinjiangensis</name>
    <dbReference type="NCBI Taxonomy" id="75289"/>
    <lineage>
        <taxon>Bacteria</taxon>
        <taxon>Bacillati</taxon>
        <taxon>Actinomycetota</taxon>
        <taxon>Actinomycetes</taxon>
        <taxon>Pseudonocardiales</taxon>
        <taxon>Pseudonocardiaceae</taxon>
        <taxon>Pseudonocardia</taxon>
    </lineage>
</organism>
<reference evidence="1 2" key="1">
    <citation type="submission" date="2020-04" db="EMBL/GenBank/DDBJ databases">
        <authorList>
            <person name="Klaysubun C."/>
            <person name="Duangmal K."/>
            <person name="Lipun K."/>
        </authorList>
    </citation>
    <scope>NUCLEOTIDE SEQUENCE [LARGE SCALE GENOMIC DNA]</scope>
    <source>
        <strain evidence="1 2">JCM 11839</strain>
    </source>
</reference>
<proteinExistence type="predicted"/>
<dbReference type="InterPro" id="IPR019587">
    <property type="entry name" value="Polyketide_cyclase/dehydratase"/>
</dbReference>
<name>A0ABX1RJV6_9PSEU</name>
<dbReference type="Gene3D" id="3.30.530.20">
    <property type="match status" value="1"/>
</dbReference>
<dbReference type="SUPFAM" id="SSF55961">
    <property type="entry name" value="Bet v1-like"/>
    <property type="match status" value="1"/>
</dbReference>
<dbReference type="RefSeq" id="WP_169398287.1">
    <property type="nucleotide sequence ID" value="NZ_BAAAJH010000018.1"/>
</dbReference>
<dbReference type="Proteomes" id="UP001296706">
    <property type="component" value="Unassembled WGS sequence"/>
</dbReference>
<gene>
    <name evidence="1" type="ORF">HF577_24475</name>
</gene>
<dbReference type="InterPro" id="IPR023393">
    <property type="entry name" value="START-like_dom_sf"/>
</dbReference>
<protein>
    <submittedName>
        <fullName evidence="1">SRPBCC family protein</fullName>
    </submittedName>
</protein>
<sequence length="162" mass="18035">MVRNVHERLVPGPLSEVGPLLDRLGGPDDVLWPSPAWMPMVLDGPLAVGTTAGHGPVRYRVTAHEPGRRLEFTFDPRTGVRGTHTFTAESAGPDSTVLRHDMVFRLFGATRLTWPLAVRWMHDSVLEELLDNAERAVGTRPARPVRRSPWVRLLQSVTHAAR</sequence>
<dbReference type="Pfam" id="PF10604">
    <property type="entry name" value="Polyketide_cyc2"/>
    <property type="match status" value="1"/>
</dbReference>
<dbReference type="EMBL" id="JAAXKY010000094">
    <property type="protein sequence ID" value="NMH80229.1"/>
    <property type="molecule type" value="Genomic_DNA"/>
</dbReference>
<comment type="caution">
    <text evidence="1">The sequence shown here is derived from an EMBL/GenBank/DDBJ whole genome shotgun (WGS) entry which is preliminary data.</text>
</comment>
<evidence type="ECO:0000313" key="1">
    <source>
        <dbReference type="EMBL" id="NMH80229.1"/>
    </source>
</evidence>
<evidence type="ECO:0000313" key="2">
    <source>
        <dbReference type="Proteomes" id="UP001296706"/>
    </source>
</evidence>
<accession>A0ABX1RJV6</accession>
<keyword evidence="2" id="KW-1185">Reference proteome</keyword>